<evidence type="ECO:0000259" key="1">
    <source>
        <dbReference type="Pfam" id="PF14280"/>
    </source>
</evidence>
<gene>
    <name evidence="2" type="ORF">DJ568_02800</name>
</gene>
<accession>A0A367GTR6</accession>
<reference evidence="2 3" key="1">
    <citation type="submission" date="2018-05" db="EMBL/GenBank/DDBJ databases">
        <title>Mucilaginibacter hurinus sp. nov., isolated from briquette warehouse soil.</title>
        <authorList>
            <person name="Choi L."/>
        </authorList>
    </citation>
    <scope>NUCLEOTIDE SEQUENCE [LARGE SCALE GENOMIC DNA]</scope>
    <source>
        <strain evidence="2 3">ZR32</strain>
    </source>
</reference>
<dbReference type="Proteomes" id="UP000253209">
    <property type="component" value="Unassembled WGS sequence"/>
</dbReference>
<dbReference type="AlphaFoldDB" id="A0A367GTR6"/>
<feature type="domain" description="DUF4365" evidence="1">
    <location>
        <begin position="19"/>
        <end position="160"/>
    </location>
</feature>
<dbReference type="EMBL" id="QGDC01000001">
    <property type="protein sequence ID" value="RCH56802.1"/>
    <property type="molecule type" value="Genomic_DNA"/>
</dbReference>
<evidence type="ECO:0000313" key="3">
    <source>
        <dbReference type="Proteomes" id="UP000253209"/>
    </source>
</evidence>
<sequence length="662" mass="77497">MSFKQFPQIDQASVNSARAENALESFFSQANGFISRKESPDKGCDYDAELIIDDTNAYNWRFGIQLKSIEKLRLTGNRTLISYAFKTSRLNYLLNRPVGDGLIVIFDDESGSAYFDYAQAIYKRLNTERGSELWHENETVNIHIPVVNLLNAESVKEIHQWFAQNFSKASFILRSQGPRYNYPVIPSQDEEFDINNPEKIKDLLLRYGFTLMRAHDLALLYDMIKAIPTSTLDQHPELLIMAAIVFGEIGARYDSQHIIQKLKRRSLITDEHLHLIRLTELKNRFGLGEMDIKEFIDELKIQRQFVSSPQNQLALDMTIILHELLMPKFYHPLPSGIYERIRLANERIKTLEIDQQSKQQLEVWHTENLASLIAFYRLKQLNQLAIQRSMGFKNRTAELVKESNMLADLQKELHSELERLFKVGQGSDDKLLQAYVIMVRASYVLAQEIDVISQMPVLDDIKFHTEQMFLNTITLSLQAVDLFRDLNFLEPAYRCLYYGIELLTVSRQVHRYTDYFDLDLLYKLKKDMEQKWDLRAYDFVVPGFIEKQVAENELQEKKPMIVTRDLDDEQLLNMAKTFCQAIDLPHQSLRFVMDELKGYRTFYRYNTDGYEIKRAPLIPFYEREYQQPVKFIIRNLATGIFTFPIQDVEAQLKLWGLTEVNN</sequence>
<protein>
    <recommendedName>
        <fullName evidence="1">DUF4365 domain-containing protein</fullName>
    </recommendedName>
</protein>
<keyword evidence="3" id="KW-1185">Reference proteome</keyword>
<dbReference type="Pfam" id="PF14280">
    <property type="entry name" value="DUF4365"/>
    <property type="match status" value="1"/>
</dbReference>
<dbReference type="InterPro" id="IPR025375">
    <property type="entry name" value="DUF4365"/>
</dbReference>
<comment type="caution">
    <text evidence="2">The sequence shown here is derived from an EMBL/GenBank/DDBJ whole genome shotgun (WGS) entry which is preliminary data.</text>
</comment>
<dbReference type="OrthoDB" id="652300at2"/>
<organism evidence="2 3">
    <name type="scientific">Mucilaginibacter hurinus</name>
    <dbReference type="NCBI Taxonomy" id="2201324"/>
    <lineage>
        <taxon>Bacteria</taxon>
        <taxon>Pseudomonadati</taxon>
        <taxon>Bacteroidota</taxon>
        <taxon>Sphingobacteriia</taxon>
        <taxon>Sphingobacteriales</taxon>
        <taxon>Sphingobacteriaceae</taxon>
        <taxon>Mucilaginibacter</taxon>
    </lineage>
</organism>
<name>A0A367GTR6_9SPHI</name>
<evidence type="ECO:0000313" key="2">
    <source>
        <dbReference type="EMBL" id="RCH56802.1"/>
    </source>
</evidence>
<proteinExistence type="predicted"/>
<dbReference type="RefSeq" id="WP_114003699.1">
    <property type="nucleotide sequence ID" value="NZ_QGDC01000001.1"/>
</dbReference>